<evidence type="ECO:0000313" key="3">
    <source>
        <dbReference type="EMBL" id="KAF8766787.1"/>
    </source>
</evidence>
<keyword evidence="4" id="KW-1185">Reference proteome</keyword>
<comment type="subunit">
    <text evidence="2">Complex I is composed of 45 different subunits.</text>
</comment>
<keyword evidence="2" id="KW-0813">Transport</keyword>
<keyword evidence="2" id="KW-0679">Respiratory chain</keyword>
<dbReference type="Proteomes" id="UP000807504">
    <property type="component" value="Unassembled WGS sequence"/>
</dbReference>
<comment type="caution">
    <text evidence="3">The sequence shown here is derived from an EMBL/GenBank/DDBJ whole genome shotgun (WGS) entry which is preliminary data.</text>
</comment>
<sequence>MIYPVQPLQYELPPYLKFLNPISEVLPGSAFKVEVIIVVYSVCSVTDELKMGTLVGTDKFGNKYYENKMYFYSRNRWVDYTEAVNLDYDGSQVPPEWHRWLHYMTDEPPTVKKPVDHKWIMDHTPNVSGTNKAYMPYPTTKPKIQAWIFNAVSLNALLNNGKSEMNSV</sequence>
<evidence type="ECO:0000313" key="4">
    <source>
        <dbReference type="Proteomes" id="UP000807504"/>
    </source>
</evidence>
<keyword evidence="2" id="KW-0472">Membrane</keyword>
<evidence type="ECO:0000256" key="2">
    <source>
        <dbReference type="RuleBase" id="RU363103"/>
    </source>
</evidence>
<evidence type="ECO:0000256" key="1">
    <source>
        <dbReference type="ARBA" id="ARBA00007355"/>
    </source>
</evidence>
<proteinExistence type="inferred from homology"/>
<accession>A0A8T0E5X2</accession>
<protein>
    <recommendedName>
        <fullName evidence="2">NADH dehydrogenase [ubiquinone] 1 alpha subcomplex subunit 12</fullName>
    </recommendedName>
</protein>
<dbReference type="GO" id="GO:0006979">
    <property type="term" value="P:response to oxidative stress"/>
    <property type="evidence" value="ECO:0007669"/>
    <property type="project" value="TreeGrafter"/>
</dbReference>
<comment type="subcellular location">
    <subcellularLocation>
        <location evidence="2">Mitochondrion inner membrane</location>
        <topology evidence="2">Peripheral membrane protein</topology>
        <orientation evidence="2">Matrix side</orientation>
    </subcellularLocation>
</comment>
<dbReference type="PANTHER" id="PTHR12910:SF2">
    <property type="entry name" value="NADH DEHYDROGENASE [UBIQUINONE] 1 ALPHA SUBCOMPLEX SUBUNIT 12"/>
    <property type="match status" value="1"/>
</dbReference>
<name>A0A8T0E5X2_ARGBR</name>
<comment type="similarity">
    <text evidence="1 2">Belongs to the complex I NDUFA12 subunit family.</text>
</comment>
<keyword evidence="2" id="KW-0999">Mitochondrion inner membrane</keyword>
<dbReference type="AlphaFoldDB" id="A0A8T0E5X2"/>
<dbReference type="InterPro" id="IPR007763">
    <property type="entry name" value="NDUFA12"/>
</dbReference>
<dbReference type="Pfam" id="PF05071">
    <property type="entry name" value="NDUFA12"/>
    <property type="match status" value="1"/>
</dbReference>
<dbReference type="GO" id="GO:0045271">
    <property type="term" value="C:respiratory chain complex I"/>
    <property type="evidence" value="ECO:0007669"/>
    <property type="project" value="InterPro"/>
</dbReference>
<organism evidence="3 4">
    <name type="scientific">Argiope bruennichi</name>
    <name type="common">Wasp spider</name>
    <name type="synonym">Aranea bruennichi</name>
    <dbReference type="NCBI Taxonomy" id="94029"/>
    <lineage>
        <taxon>Eukaryota</taxon>
        <taxon>Metazoa</taxon>
        <taxon>Ecdysozoa</taxon>
        <taxon>Arthropoda</taxon>
        <taxon>Chelicerata</taxon>
        <taxon>Arachnida</taxon>
        <taxon>Araneae</taxon>
        <taxon>Araneomorphae</taxon>
        <taxon>Entelegynae</taxon>
        <taxon>Araneoidea</taxon>
        <taxon>Araneidae</taxon>
        <taxon>Argiope</taxon>
    </lineage>
</organism>
<comment type="function">
    <text evidence="2">Accessory subunit of the mitochondrial membrane respiratory chain NADH dehydrogenase (Complex I), that is believed not to be involved in catalysis. Complex I functions in the transfer of electrons from NADH to the respiratory chain. The immediate electron acceptor for the enzyme is believed to be ubiquinone.</text>
</comment>
<keyword evidence="2" id="KW-0496">Mitochondrion</keyword>
<reference evidence="3" key="2">
    <citation type="submission" date="2020-06" db="EMBL/GenBank/DDBJ databases">
        <authorList>
            <person name="Sheffer M."/>
        </authorList>
    </citation>
    <scope>NUCLEOTIDE SEQUENCE</scope>
</reference>
<gene>
    <name evidence="3" type="ORF">HNY73_019817</name>
</gene>
<reference evidence="3" key="1">
    <citation type="journal article" date="2020" name="bioRxiv">
        <title>Chromosome-level reference genome of the European wasp spider Argiope bruennichi: a resource for studies on range expansion and evolutionary adaptation.</title>
        <authorList>
            <person name="Sheffer M.M."/>
            <person name="Hoppe A."/>
            <person name="Krehenwinkel H."/>
            <person name="Uhl G."/>
            <person name="Kuss A.W."/>
            <person name="Jensen L."/>
            <person name="Jensen C."/>
            <person name="Gillespie R.G."/>
            <person name="Hoff K.J."/>
            <person name="Prost S."/>
        </authorList>
    </citation>
    <scope>NUCLEOTIDE SEQUENCE</scope>
</reference>
<keyword evidence="2" id="KW-0249">Electron transport</keyword>
<dbReference type="PANTHER" id="PTHR12910">
    <property type="entry name" value="NADH-UBIQUINONE OXIDOREDUCTASE SUBUNIT B17.2"/>
    <property type="match status" value="1"/>
</dbReference>
<dbReference type="GO" id="GO:0005743">
    <property type="term" value="C:mitochondrial inner membrane"/>
    <property type="evidence" value="ECO:0007669"/>
    <property type="project" value="UniProtKB-SubCell"/>
</dbReference>
<dbReference type="EMBL" id="JABXBU010002230">
    <property type="protein sequence ID" value="KAF8766787.1"/>
    <property type="molecule type" value="Genomic_DNA"/>
</dbReference>